<gene>
    <name evidence="3" type="ORF">DFQ27_003898</name>
</gene>
<organism evidence="3 4">
    <name type="scientific">Actinomortierella ambigua</name>
    <dbReference type="NCBI Taxonomy" id="1343610"/>
    <lineage>
        <taxon>Eukaryota</taxon>
        <taxon>Fungi</taxon>
        <taxon>Fungi incertae sedis</taxon>
        <taxon>Mucoromycota</taxon>
        <taxon>Mortierellomycotina</taxon>
        <taxon>Mortierellomycetes</taxon>
        <taxon>Mortierellales</taxon>
        <taxon>Mortierellaceae</taxon>
        <taxon>Actinomortierella</taxon>
    </lineage>
</organism>
<dbReference type="EMBL" id="JAAAJB010000272">
    <property type="protein sequence ID" value="KAG0259778.1"/>
    <property type="molecule type" value="Genomic_DNA"/>
</dbReference>
<evidence type="ECO:0000256" key="1">
    <source>
        <dbReference type="ARBA" id="ARBA00023002"/>
    </source>
</evidence>
<dbReference type="GO" id="GO:0016491">
    <property type="term" value="F:oxidoreductase activity"/>
    <property type="evidence" value="ECO:0007669"/>
    <property type="project" value="UniProtKB-KW"/>
</dbReference>
<comment type="caution">
    <text evidence="3">The sequence shown here is derived from an EMBL/GenBank/DDBJ whole genome shotgun (WGS) entry which is preliminary data.</text>
</comment>
<name>A0A9P6U455_9FUNG</name>
<evidence type="ECO:0000256" key="2">
    <source>
        <dbReference type="RuleBase" id="RU000363"/>
    </source>
</evidence>
<keyword evidence="1" id="KW-0560">Oxidoreductase</keyword>
<proteinExistence type="inferred from homology"/>
<dbReference type="Proteomes" id="UP000807716">
    <property type="component" value="Unassembled WGS sequence"/>
</dbReference>
<accession>A0A9P6U455</accession>
<dbReference type="Gene3D" id="3.40.50.720">
    <property type="entry name" value="NAD(P)-binding Rossmann-like Domain"/>
    <property type="match status" value="1"/>
</dbReference>
<evidence type="ECO:0000313" key="4">
    <source>
        <dbReference type="Proteomes" id="UP000807716"/>
    </source>
</evidence>
<protein>
    <submittedName>
        <fullName evidence="3">Uncharacterized protein</fullName>
    </submittedName>
</protein>
<comment type="similarity">
    <text evidence="2">Belongs to the short-chain dehydrogenases/reductases (SDR) family.</text>
</comment>
<dbReference type="InterPro" id="IPR002347">
    <property type="entry name" value="SDR_fam"/>
</dbReference>
<reference evidence="3" key="1">
    <citation type="journal article" date="2020" name="Fungal Divers.">
        <title>Resolving the Mortierellaceae phylogeny through synthesis of multi-gene phylogenetics and phylogenomics.</title>
        <authorList>
            <person name="Vandepol N."/>
            <person name="Liber J."/>
            <person name="Desiro A."/>
            <person name="Na H."/>
            <person name="Kennedy M."/>
            <person name="Barry K."/>
            <person name="Grigoriev I.V."/>
            <person name="Miller A.N."/>
            <person name="O'Donnell K."/>
            <person name="Stajich J.E."/>
            <person name="Bonito G."/>
        </authorList>
    </citation>
    <scope>NUCLEOTIDE SEQUENCE</scope>
    <source>
        <strain evidence="3">BC1065</strain>
    </source>
</reference>
<dbReference type="CDD" id="cd05327">
    <property type="entry name" value="retinol-DH_like_SDR_c_like"/>
    <property type="match status" value="1"/>
</dbReference>
<dbReference type="PRINTS" id="PR00081">
    <property type="entry name" value="GDHRDH"/>
</dbReference>
<dbReference type="AlphaFoldDB" id="A0A9P6U455"/>
<dbReference type="Pfam" id="PF00106">
    <property type="entry name" value="adh_short"/>
    <property type="match status" value="1"/>
</dbReference>
<dbReference type="OrthoDB" id="191139at2759"/>
<sequence>MRRRLWIEQARQRSVRRDSKPKVAVVTGGNTGLGYETALALVEAGYFTIIACRNLESGAKAAKRIAMATDKTDATAVMELDLSSPASIDAFLSVFEARGYGLDVLVNNAGVMDIPYSETMDGYEMQFGVNHLGHYRLTLGLLPLLNKAEQGRVVVLSSVALYASDGIPYHLLRGNKHYSRLGHYSHSKLANFLFTKALDRRLRANRSRVTVNACHPGACYTELFRYDPFMILVTIIGRWIMRTPAHGALSSIYLALSPEVDSVSGEYFFDTIPRTPSKVALDKDAQELLWAKSVQYTSTDLKL</sequence>
<dbReference type="PANTHER" id="PTHR43157:SF31">
    <property type="entry name" value="PHOSPHATIDYLINOSITOL-GLYCAN BIOSYNTHESIS CLASS F PROTEIN"/>
    <property type="match status" value="1"/>
</dbReference>
<dbReference type="PANTHER" id="PTHR43157">
    <property type="entry name" value="PHOSPHATIDYLINOSITOL-GLYCAN BIOSYNTHESIS CLASS F PROTEIN-RELATED"/>
    <property type="match status" value="1"/>
</dbReference>
<evidence type="ECO:0000313" key="3">
    <source>
        <dbReference type="EMBL" id="KAG0259778.1"/>
    </source>
</evidence>
<dbReference type="PRINTS" id="PR00080">
    <property type="entry name" value="SDRFAMILY"/>
</dbReference>
<dbReference type="InterPro" id="IPR036291">
    <property type="entry name" value="NAD(P)-bd_dom_sf"/>
</dbReference>
<dbReference type="SUPFAM" id="SSF51735">
    <property type="entry name" value="NAD(P)-binding Rossmann-fold domains"/>
    <property type="match status" value="1"/>
</dbReference>
<keyword evidence="4" id="KW-1185">Reference proteome</keyword>